<accession>A0A516NJT1</accession>
<dbReference type="Gene3D" id="3.40.50.150">
    <property type="entry name" value="Vaccinia Virus protein VP39"/>
    <property type="match status" value="1"/>
</dbReference>
<dbReference type="EMBL" id="CP041695">
    <property type="protein sequence ID" value="QDP79164.1"/>
    <property type="molecule type" value="Genomic_DNA"/>
</dbReference>
<dbReference type="Proteomes" id="UP000317039">
    <property type="component" value="Chromosome"/>
</dbReference>
<dbReference type="KEGG" id="nod:FOH10_10920"/>
<evidence type="ECO:0000313" key="3">
    <source>
        <dbReference type="Proteomes" id="UP000317039"/>
    </source>
</evidence>
<dbReference type="Pfam" id="PF04672">
    <property type="entry name" value="Methyltransf_19"/>
    <property type="match status" value="1"/>
</dbReference>
<sequence length="269" mass="29041">MDRPAWAPEGVDMTQASPARMYDALLGGSHNFEVDRQAAEMGKKLVPDLPRLALSNRAFLRRAVRYLMDAGVRQFFDVGSGIPTAGNVHEIAQEIDPAARVLYADIDPVAVAHAKAILSGNERAGAIEADLRKPADLLERARATGLVDFSQPVGILLVAVLHLVGDEDRPAELVSELRAAVPGGSYVAISHLTSAQRPEDAAKLGANAENENKIGIHFRSREAITTMFDGWELIEPGVVELPLWRPESERDQHEAPGRSLGLAGVGRKP</sequence>
<dbReference type="InterPro" id="IPR006764">
    <property type="entry name" value="SAM_dep_MeTrfase_SAV2177_type"/>
</dbReference>
<feature type="compositionally biased region" description="Basic and acidic residues" evidence="1">
    <location>
        <begin position="247"/>
        <end position="256"/>
    </location>
</feature>
<reference evidence="2 3" key="1">
    <citation type="submission" date="2019-07" db="EMBL/GenBank/DDBJ databases">
        <title>Complete Genome Sequence and Methylome Analysis of Nocardia otitidis-caviarum NEB252.</title>
        <authorList>
            <person name="Fomenkov A."/>
            <person name="Anton B.P."/>
            <person name="Vincze T."/>
            <person name="Roberts R.J."/>
        </authorList>
    </citation>
    <scope>NUCLEOTIDE SEQUENCE [LARGE SCALE GENOMIC DNA]</scope>
    <source>
        <strain evidence="2 3">NEB252</strain>
    </source>
</reference>
<dbReference type="AlphaFoldDB" id="A0A516NJT1"/>
<feature type="region of interest" description="Disordered" evidence="1">
    <location>
        <begin position="247"/>
        <end position="269"/>
    </location>
</feature>
<evidence type="ECO:0000256" key="1">
    <source>
        <dbReference type="SAM" id="MobiDB-lite"/>
    </source>
</evidence>
<gene>
    <name evidence="2" type="ORF">FOH10_10920</name>
</gene>
<dbReference type="PIRSF" id="PIRSF017393">
    <property type="entry name" value="MTase_SAV2177"/>
    <property type="match status" value="1"/>
</dbReference>
<dbReference type="InterPro" id="IPR029063">
    <property type="entry name" value="SAM-dependent_MTases_sf"/>
</dbReference>
<evidence type="ECO:0008006" key="4">
    <source>
        <dbReference type="Google" id="ProtNLM"/>
    </source>
</evidence>
<name>A0A516NJT1_9NOCA</name>
<dbReference type="SUPFAM" id="SSF53335">
    <property type="entry name" value="S-adenosyl-L-methionine-dependent methyltransferases"/>
    <property type="match status" value="1"/>
</dbReference>
<protein>
    <recommendedName>
        <fullName evidence="4">S-adenosyl methyltransferase</fullName>
    </recommendedName>
</protein>
<organism evidence="2 3">
    <name type="scientific">Nocardia otitidiscaviarum</name>
    <dbReference type="NCBI Taxonomy" id="1823"/>
    <lineage>
        <taxon>Bacteria</taxon>
        <taxon>Bacillati</taxon>
        <taxon>Actinomycetota</taxon>
        <taxon>Actinomycetes</taxon>
        <taxon>Mycobacteriales</taxon>
        <taxon>Nocardiaceae</taxon>
        <taxon>Nocardia</taxon>
    </lineage>
</organism>
<evidence type="ECO:0000313" key="2">
    <source>
        <dbReference type="EMBL" id="QDP79164.1"/>
    </source>
</evidence>
<dbReference type="GeneID" id="80332897"/>
<dbReference type="RefSeq" id="WP_143980625.1">
    <property type="nucleotide sequence ID" value="NZ_CP041695.1"/>
</dbReference>
<proteinExistence type="predicted"/>